<dbReference type="PROSITE" id="PS51519">
    <property type="entry name" value="RWP_RK"/>
    <property type="match status" value="1"/>
</dbReference>
<evidence type="ECO:0000256" key="7">
    <source>
        <dbReference type="SAM" id="MobiDB-lite"/>
    </source>
</evidence>
<evidence type="ECO:0000259" key="8">
    <source>
        <dbReference type="PROSITE" id="PS51519"/>
    </source>
</evidence>
<reference evidence="9" key="1">
    <citation type="submission" date="2017-01" db="EMBL/GenBank/DDBJ databases">
        <title>Genome-wide characterization reveals evolution of meiosis, flagellar and RWP-RK genes in the asexual green algae Trebouxiophyceae.</title>
        <authorList>
            <person name="Ota S."/>
            <person name="Oshima K."/>
            <person name="Yamazaki T."/>
            <person name="Yu Z."/>
            <person name="Takeshita T."/>
            <person name="Bisova K."/>
            <person name="Zachleder V."/>
            <person name="Hattori M."/>
            <person name="Kawano S."/>
        </authorList>
    </citation>
    <scope>NUCLEOTIDE SEQUENCE</scope>
    <source>
        <strain evidence="9">NIES-2152</strain>
    </source>
</reference>
<feature type="region of interest" description="Disordered" evidence="7">
    <location>
        <begin position="349"/>
        <end position="395"/>
    </location>
</feature>
<feature type="compositionally biased region" description="Low complexity" evidence="7">
    <location>
        <begin position="99"/>
        <end position="110"/>
    </location>
</feature>
<keyword evidence="3" id="KW-0175">Coiled coil</keyword>
<keyword evidence="5" id="KW-0804">Transcription</keyword>
<name>A0A292GD30_PARKE</name>
<keyword evidence="6" id="KW-0539">Nucleus</keyword>
<dbReference type="GO" id="GO:0003700">
    <property type="term" value="F:DNA-binding transcription factor activity"/>
    <property type="evidence" value="ECO:0007669"/>
    <property type="project" value="InterPro"/>
</dbReference>
<feature type="compositionally biased region" description="Polar residues" evidence="7">
    <location>
        <begin position="214"/>
        <end position="227"/>
    </location>
</feature>
<feature type="region of interest" description="Disordered" evidence="7">
    <location>
        <begin position="782"/>
        <end position="802"/>
    </location>
</feature>
<evidence type="ECO:0000256" key="4">
    <source>
        <dbReference type="ARBA" id="ARBA00023125"/>
    </source>
</evidence>
<dbReference type="AlphaFoldDB" id="A0A292GD30"/>
<dbReference type="InterPro" id="IPR044607">
    <property type="entry name" value="RKD-like"/>
</dbReference>
<dbReference type="GO" id="GO:0003677">
    <property type="term" value="F:DNA binding"/>
    <property type="evidence" value="ECO:0007669"/>
    <property type="project" value="UniProtKB-KW"/>
</dbReference>
<feature type="region of interest" description="Disordered" evidence="7">
    <location>
        <begin position="491"/>
        <end position="523"/>
    </location>
</feature>
<dbReference type="PANTHER" id="PTHR46373">
    <property type="entry name" value="PROTEIN RKD4"/>
    <property type="match status" value="1"/>
</dbReference>
<sequence length="994" mass="103671">MKRTKLGRYVQEITQAELESLFHLPSEQACLQLRIGLTMLKRVCRRFGIHRWPYCRKGSSAGSTPPARGRPSALVPAKRRVQQGQPAGLEETEAPQPPSSAQHSASQQQPRGSQHSIQAADTQQQHRATAAAAKQGADVRSPQHQQQEQEHGSSPKGSSLKDSSRMEASRPLRAARLKVVSYALGSDDWELSESEADSPHAPPAGQARHKSEGSAHTSSPAASQSTGHRGRPASPSSLGRGAAQGGAQNAALEGIEGTGLSSSEAKQLTTAVQADRANSVTAPTSVRLSDTGGRQQAAPAYIAKAAAELAGAGFGKAGRPMSQLRARRAPYARLRAEWQLQPAAMPVRATVQAESLQQQHEKEQQQQQPRSHASSRDSASRQASASGPFPGDGFLLQRLPVQQQGAGDALSPVSELLPTAFGASALPETPRLLGPTGGASLLCQGSPSTAPAAQRVRRLSQGCGVVAGSPTSAHKSPPRCAQPLRAQFSSASSGLPWQPASPALGSSPAHSKANPVAPMHSSAQDTDNHLLAAVLEQELTPNETGHAAMHAMVGRQEVGQPWAALGDRVELDSAEGARALGMAGSAGTAAAAGGCMLLAKSFGSWLPLGTPKGHSPSSLLADVGEKLSMSTLLEAAPTWLEGIDFVSDTSSGSLEPHDPMAADTSTTPRIMGSAGLASSGSKPVQPLLPQKTDLAAIQRLALEHAQDPSDPTKASLAHKVLLHLSSLDSSTTLQGLPWHTQGPAQGASSYHDMHAGQSRHASRAQPATLTRAADLVRADSWRSAGEHEVAPAPAPTQAAGAPWQAAPAAPVLSPAGCTSERCHTVSAVSAHTLSHHTLAGNPRYKEQGAARLGHSSCRPSLPPLPSQLVLWGQRPAGTAGFEESSHAGGNRSSTASVDGYQARPAAGTRASPGPHHQGHLEQFGLLTQPQQPQHEQEQEQERYWDGSAELGDLLRFWEADEFTLQLPCSGVGSVVPGPTMASLSPSQTTWLASA</sequence>
<comment type="function">
    <text evidence="1">Putative transcription factor.</text>
</comment>
<dbReference type="EMBL" id="LC214365">
    <property type="protein sequence ID" value="BBA57675.1"/>
    <property type="molecule type" value="mRNA"/>
</dbReference>
<keyword evidence="2" id="KW-0805">Transcription regulation</keyword>
<dbReference type="Pfam" id="PF02042">
    <property type="entry name" value="RWP-RK"/>
    <property type="match status" value="1"/>
</dbReference>
<accession>A0A292GD30</accession>
<feature type="region of interest" description="Disordered" evidence="7">
    <location>
        <begin position="189"/>
        <end position="296"/>
    </location>
</feature>
<evidence type="ECO:0000256" key="5">
    <source>
        <dbReference type="ARBA" id="ARBA00023163"/>
    </source>
</evidence>
<feature type="region of interest" description="Disordered" evidence="7">
    <location>
        <begin position="55"/>
        <end position="171"/>
    </location>
</feature>
<evidence type="ECO:0000256" key="6">
    <source>
        <dbReference type="ARBA" id="ARBA00023242"/>
    </source>
</evidence>
<evidence type="ECO:0000256" key="3">
    <source>
        <dbReference type="ARBA" id="ARBA00023054"/>
    </source>
</evidence>
<feature type="domain" description="RWP-RK" evidence="8">
    <location>
        <begin position="1"/>
        <end position="81"/>
    </location>
</feature>
<organism evidence="9">
    <name type="scientific">Parachlorella kessleri</name>
    <name type="common">Green alga</name>
    <name type="synonym">Chlorella kessleri</name>
    <dbReference type="NCBI Taxonomy" id="3074"/>
    <lineage>
        <taxon>Eukaryota</taxon>
        <taxon>Viridiplantae</taxon>
        <taxon>Chlorophyta</taxon>
        <taxon>core chlorophytes</taxon>
        <taxon>Trebouxiophyceae</taxon>
        <taxon>Chlorellales</taxon>
        <taxon>Chlorellaceae</taxon>
        <taxon>Parachlorella</taxon>
    </lineage>
</organism>
<evidence type="ECO:0000256" key="2">
    <source>
        <dbReference type="ARBA" id="ARBA00023015"/>
    </source>
</evidence>
<proteinExistence type="evidence at transcript level"/>
<keyword evidence="4" id="KW-0238">DNA-binding</keyword>
<evidence type="ECO:0000313" key="9">
    <source>
        <dbReference type="EMBL" id="BBA57675.1"/>
    </source>
</evidence>
<feature type="compositionally biased region" description="Polar residues" evidence="7">
    <location>
        <begin position="259"/>
        <end position="294"/>
    </location>
</feature>
<feature type="compositionally biased region" description="Low complexity" evidence="7">
    <location>
        <begin position="118"/>
        <end position="136"/>
    </location>
</feature>
<evidence type="ECO:0000256" key="1">
    <source>
        <dbReference type="ARBA" id="ARBA00004049"/>
    </source>
</evidence>
<feature type="region of interest" description="Disordered" evidence="7">
    <location>
        <begin position="878"/>
        <end position="897"/>
    </location>
</feature>
<feature type="region of interest" description="Disordered" evidence="7">
    <location>
        <begin position="735"/>
        <end position="768"/>
    </location>
</feature>
<gene>
    <name evidence="9" type="primary">PkRWP2</name>
</gene>
<feature type="compositionally biased region" description="Low complexity" evidence="7">
    <location>
        <begin position="238"/>
        <end position="254"/>
    </location>
</feature>
<dbReference type="PANTHER" id="PTHR46373:SF2">
    <property type="entry name" value="RWP-RK DOMAIN-CONTAINING PROTEIN"/>
    <property type="match status" value="1"/>
</dbReference>
<dbReference type="InterPro" id="IPR003035">
    <property type="entry name" value="RWP-RK_dom"/>
</dbReference>
<protein>
    <submittedName>
        <fullName evidence="9">RWP-RK transcription factor</fullName>
    </submittedName>
</protein>